<evidence type="ECO:0000313" key="3">
    <source>
        <dbReference type="Proteomes" id="UP000663552"/>
    </source>
</evidence>
<accession>A0A896T6J1</accession>
<protein>
    <recommendedName>
        <fullName evidence="4">Lipoprotein</fullName>
    </recommendedName>
</protein>
<evidence type="ECO:0008006" key="4">
    <source>
        <dbReference type="Google" id="ProtNLM"/>
    </source>
</evidence>
<dbReference type="EMBL" id="CP032148">
    <property type="protein sequence ID" value="QSD61780.1"/>
    <property type="molecule type" value="Genomic_DNA"/>
</dbReference>
<feature type="chain" id="PRO_5038580467" description="Lipoprotein" evidence="1">
    <location>
        <begin position="24"/>
        <end position="92"/>
    </location>
</feature>
<feature type="signal peptide" evidence="1">
    <location>
        <begin position="1"/>
        <end position="23"/>
    </location>
</feature>
<dbReference type="PROSITE" id="PS51257">
    <property type="entry name" value="PROKAR_LIPOPROTEIN"/>
    <property type="match status" value="1"/>
</dbReference>
<name>A0A896T6J1_LACLC</name>
<reference evidence="2" key="1">
    <citation type="journal article" date="2020" name="Mol. Microbiol.">
        <title>The CWPS Rubik's cube: Linking diversity of cell wall polysaccharide structures with the encoded biosynthetic machinery of selected Lactococcus lactis strains.</title>
        <authorList>
            <person name="Mahony J."/>
            <person name="Frantzen C."/>
            <person name="Vinogradov E."/>
            <person name="Sadovskaya I."/>
            <person name="Theodorou I."/>
            <person name="Kelleher P."/>
            <person name="Chapot-Chartier M.P."/>
            <person name="Cambillau C."/>
            <person name="Holo H."/>
            <person name="van Sinderen D."/>
        </authorList>
    </citation>
    <scope>NUCLEOTIDE SEQUENCE</scope>
    <source>
        <strain evidence="2">1196</strain>
    </source>
</reference>
<sequence>MKKLSISLALGMSLILLMGCTSEKNTTSKNQESTKTASSIPSSLTFDELKGGKENSYDFVDFWGIDYKAPQNMNDIVGYYELPDSPETPIKI</sequence>
<gene>
    <name evidence="2" type="ORF">LL1196_0109</name>
</gene>
<evidence type="ECO:0000313" key="2">
    <source>
        <dbReference type="EMBL" id="QSD61780.1"/>
    </source>
</evidence>
<organism evidence="2 3">
    <name type="scientific">Lactococcus lactis subsp. cremoris</name>
    <name type="common">Streptococcus cremoris</name>
    <dbReference type="NCBI Taxonomy" id="1359"/>
    <lineage>
        <taxon>Bacteria</taxon>
        <taxon>Bacillati</taxon>
        <taxon>Bacillota</taxon>
        <taxon>Bacilli</taxon>
        <taxon>Lactobacillales</taxon>
        <taxon>Streptococcaceae</taxon>
        <taxon>Lactococcus</taxon>
    </lineage>
</organism>
<evidence type="ECO:0000256" key="1">
    <source>
        <dbReference type="SAM" id="SignalP"/>
    </source>
</evidence>
<dbReference type="Proteomes" id="UP000663552">
    <property type="component" value="Chromosome"/>
</dbReference>
<keyword evidence="1" id="KW-0732">Signal</keyword>
<dbReference type="AlphaFoldDB" id="A0A896T6J1"/>
<proteinExistence type="predicted"/>
<dbReference type="RefSeq" id="WP_032950691.1">
    <property type="nucleotide sequence ID" value="NZ_CP032148.2"/>
</dbReference>